<keyword evidence="2" id="KW-0269">Exonuclease</keyword>
<dbReference type="EMBL" id="JXTC01000169">
    <property type="protein sequence ID" value="PON84034.1"/>
    <property type="molecule type" value="Genomic_DNA"/>
</dbReference>
<dbReference type="AlphaFoldDB" id="A0A2P5EES9"/>
<accession>A0A2P5EES9</accession>
<dbReference type="InterPro" id="IPR036691">
    <property type="entry name" value="Endo/exonu/phosph_ase_sf"/>
</dbReference>
<dbReference type="Pfam" id="PF03372">
    <property type="entry name" value="Exo_endo_phos"/>
    <property type="match status" value="1"/>
</dbReference>
<keyword evidence="2" id="KW-0255">Endonuclease</keyword>
<dbReference type="PANTHER" id="PTHR33710:SF77">
    <property type="entry name" value="DNASE I-LIKE SUPERFAMILY PROTEIN"/>
    <property type="match status" value="1"/>
</dbReference>
<keyword evidence="2" id="KW-0540">Nuclease</keyword>
<keyword evidence="3" id="KW-1185">Reference proteome</keyword>
<evidence type="ECO:0000313" key="2">
    <source>
        <dbReference type="EMBL" id="PON84034.1"/>
    </source>
</evidence>
<reference evidence="3" key="1">
    <citation type="submission" date="2016-06" db="EMBL/GenBank/DDBJ databases">
        <title>Parallel loss of symbiosis genes in relatives of nitrogen-fixing non-legume Parasponia.</title>
        <authorList>
            <person name="Van Velzen R."/>
            <person name="Holmer R."/>
            <person name="Bu F."/>
            <person name="Rutten L."/>
            <person name="Van Zeijl A."/>
            <person name="Liu W."/>
            <person name="Santuari L."/>
            <person name="Cao Q."/>
            <person name="Sharma T."/>
            <person name="Shen D."/>
            <person name="Roswanjaya Y."/>
            <person name="Wardhani T."/>
            <person name="Kalhor M.S."/>
            <person name="Jansen J."/>
            <person name="Van den Hoogen J."/>
            <person name="Gungor B."/>
            <person name="Hartog M."/>
            <person name="Hontelez J."/>
            <person name="Verver J."/>
            <person name="Yang W.-C."/>
            <person name="Schijlen E."/>
            <person name="Repin R."/>
            <person name="Schilthuizen M."/>
            <person name="Schranz E."/>
            <person name="Heidstra R."/>
            <person name="Miyata K."/>
            <person name="Fedorova E."/>
            <person name="Kohlen W."/>
            <person name="Bisseling T."/>
            <person name="Smit S."/>
            <person name="Geurts R."/>
        </authorList>
    </citation>
    <scope>NUCLEOTIDE SEQUENCE [LARGE SCALE GENOMIC DNA]</scope>
    <source>
        <strain evidence="3">cv. RG33-2</strain>
    </source>
</reference>
<evidence type="ECO:0000313" key="3">
    <source>
        <dbReference type="Proteomes" id="UP000237000"/>
    </source>
</evidence>
<dbReference type="InterPro" id="IPR005135">
    <property type="entry name" value="Endo/exonuclease/phosphatase"/>
</dbReference>
<name>A0A2P5EES9_TREOI</name>
<feature type="domain" description="Endonuclease/exonuclease/phosphatase" evidence="1">
    <location>
        <begin position="53"/>
        <end position="205"/>
    </location>
</feature>
<organism evidence="2 3">
    <name type="scientific">Trema orientale</name>
    <name type="common">Charcoal tree</name>
    <name type="synonym">Celtis orientalis</name>
    <dbReference type="NCBI Taxonomy" id="63057"/>
    <lineage>
        <taxon>Eukaryota</taxon>
        <taxon>Viridiplantae</taxon>
        <taxon>Streptophyta</taxon>
        <taxon>Embryophyta</taxon>
        <taxon>Tracheophyta</taxon>
        <taxon>Spermatophyta</taxon>
        <taxon>Magnoliopsida</taxon>
        <taxon>eudicotyledons</taxon>
        <taxon>Gunneridae</taxon>
        <taxon>Pentapetalae</taxon>
        <taxon>rosids</taxon>
        <taxon>fabids</taxon>
        <taxon>Rosales</taxon>
        <taxon>Cannabaceae</taxon>
        <taxon>Trema</taxon>
    </lineage>
</organism>
<keyword evidence="2" id="KW-0378">Hydrolase</keyword>
<evidence type="ECO:0000259" key="1">
    <source>
        <dbReference type="Pfam" id="PF03372"/>
    </source>
</evidence>
<gene>
    <name evidence="2" type="ORF">TorRG33x02_201540</name>
</gene>
<dbReference type="OrthoDB" id="1113909at2759"/>
<dbReference type="PANTHER" id="PTHR33710">
    <property type="entry name" value="BNAC02G09200D PROTEIN"/>
    <property type="match status" value="1"/>
</dbReference>
<dbReference type="STRING" id="63057.A0A2P5EES9"/>
<sequence>MEWMKEKKISLTRRGEALRAPRWLNEDFGGELSGPNPGLDRQVMELKFRSLGFPNFCYEPPVGRAEGFCVAWRQGLFIEPMEVSKHLIRCIVHCEPSLEPWMLAAVYGPSRDIERATFWEKVKNEASVSNLPWLLVGDLNSTLFSSERSGLGTSRHAQQRSTTLCRCVEELGLIDLGVIGGKFSWRNRRFGKAFTQARLDRALCNMRWR</sequence>
<dbReference type="Gene3D" id="3.60.10.10">
    <property type="entry name" value="Endonuclease/exonuclease/phosphatase"/>
    <property type="match status" value="1"/>
</dbReference>
<dbReference type="InParanoid" id="A0A2P5EES9"/>
<dbReference type="Proteomes" id="UP000237000">
    <property type="component" value="Unassembled WGS sequence"/>
</dbReference>
<dbReference type="SUPFAM" id="SSF56219">
    <property type="entry name" value="DNase I-like"/>
    <property type="match status" value="1"/>
</dbReference>
<dbReference type="GO" id="GO:0004527">
    <property type="term" value="F:exonuclease activity"/>
    <property type="evidence" value="ECO:0007669"/>
    <property type="project" value="UniProtKB-KW"/>
</dbReference>
<comment type="caution">
    <text evidence="2">The sequence shown here is derived from an EMBL/GenBank/DDBJ whole genome shotgun (WGS) entry which is preliminary data.</text>
</comment>
<dbReference type="GO" id="GO:0004519">
    <property type="term" value="F:endonuclease activity"/>
    <property type="evidence" value="ECO:0007669"/>
    <property type="project" value="UniProtKB-KW"/>
</dbReference>
<protein>
    <submittedName>
        <fullName evidence="2">Endonuclease/exonuclease/phosphatase</fullName>
    </submittedName>
</protein>
<proteinExistence type="predicted"/>